<proteinExistence type="predicted"/>
<dbReference type="Proteomes" id="UP000271925">
    <property type="component" value="Unassembled WGS sequence"/>
</dbReference>
<evidence type="ECO:0000313" key="1">
    <source>
        <dbReference type="EMBL" id="RRB01029.1"/>
    </source>
</evidence>
<evidence type="ECO:0000313" key="2">
    <source>
        <dbReference type="Proteomes" id="UP000271925"/>
    </source>
</evidence>
<keyword evidence="2" id="KW-1185">Reference proteome</keyword>
<dbReference type="OrthoDB" id="9805307at2"/>
<dbReference type="AlphaFoldDB" id="A0A3P1BIT4"/>
<dbReference type="SUPFAM" id="SSF143100">
    <property type="entry name" value="TTHA1013/TTHA0281-like"/>
    <property type="match status" value="1"/>
</dbReference>
<accession>A0A3P1BIT4</accession>
<protein>
    <submittedName>
        <fullName evidence="1">2-oxoisovalerate dehydrogenase</fullName>
    </submittedName>
</protein>
<comment type="caution">
    <text evidence="1">The sequence shown here is derived from an EMBL/GenBank/DDBJ whole genome shotgun (WGS) entry which is preliminary data.</text>
</comment>
<dbReference type="Gene3D" id="3.30.160.250">
    <property type="match status" value="1"/>
</dbReference>
<organism evidence="1 2">
    <name type="scientific">Larkinella rosea</name>
    <dbReference type="NCBI Taxonomy" id="2025312"/>
    <lineage>
        <taxon>Bacteria</taxon>
        <taxon>Pseudomonadati</taxon>
        <taxon>Bacteroidota</taxon>
        <taxon>Cytophagia</taxon>
        <taxon>Cytophagales</taxon>
        <taxon>Spirosomataceae</taxon>
        <taxon>Larkinella</taxon>
    </lineage>
</organism>
<sequence>MKELIFVVEEDPEGGYTAKALGENIFTQGETVDELKQMIRDAIDCHFDDASQWPQIVRLHFVKDEVFALQ</sequence>
<gene>
    <name evidence="1" type="ORF">EHT25_22890</name>
</gene>
<dbReference type="InterPro" id="IPR035069">
    <property type="entry name" value="TTHA1013/TTHA0281-like"/>
</dbReference>
<dbReference type="RefSeq" id="WP_124877491.1">
    <property type="nucleotide sequence ID" value="NZ_RQJO01000010.1"/>
</dbReference>
<reference evidence="1 2" key="1">
    <citation type="submission" date="2018-11" db="EMBL/GenBank/DDBJ databases">
        <authorList>
            <person name="Zhou Z."/>
            <person name="Wang G."/>
        </authorList>
    </citation>
    <scope>NUCLEOTIDE SEQUENCE [LARGE SCALE GENOMIC DNA]</scope>
    <source>
        <strain evidence="1 2">KCTC52004</strain>
    </source>
</reference>
<dbReference type="EMBL" id="RQJO01000010">
    <property type="protein sequence ID" value="RRB01029.1"/>
    <property type="molecule type" value="Genomic_DNA"/>
</dbReference>
<name>A0A3P1BIT4_9BACT</name>